<evidence type="ECO:0000313" key="2">
    <source>
        <dbReference type="EMBL" id="KAA9039361.1"/>
    </source>
</evidence>
<keyword evidence="3" id="KW-1185">Reference proteome</keyword>
<name>A0A5J5IGV8_9BACT</name>
<evidence type="ECO:0000313" key="3">
    <source>
        <dbReference type="Proteomes" id="UP000326903"/>
    </source>
</evidence>
<dbReference type="Pfam" id="PF12679">
    <property type="entry name" value="ABC2_membrane_2"/>
    <property type="match status" value="1"/>
</dbReference>
<protein>
    <submittedName>
        <fullName evidence="2">ABC transporter permease subunit</fullName>
    </submittedName>
</protein>
<comment type="caution">
    <text evidence="2">The sequence shown here is derived from an EMBL/GenBank/DDBJ whole genome shotgun (WGS) entry which is preliminary data.</text>
</comment>
<feature type="transmembrane region" description="Helical" evidence="1">
    <location>
        <begin position="167"/>
        <end position="191"/>
    </location>
</feature>
<feature type="transmembrane region" description="Helical" evidence="1">
    <location>
        <begin position="263"/>
        <end position="286"/>
    </location>
</feature>
<accession>A0A5J5IGV8</accession>
<dbReference type="RefSeq" id="WP_150414771.1">
    <property type="nucleotide sequence ID" value="NZ_VYQF01000002.1"/>
</dbReference>
<dbReference type="PANTHER" id="PTHR37305">
    <property type="entry name" value="INTEGRAL MEMBRANE PROTEIN-RELATED"/>
    <property type="match status" value="1"/>
</dbReference>
<sequence>MWNLLQFELFKTFKKPRTYIAFAAIAAIVFLIQVALLINGKEYVQFILSSVDETLIIPYAKVTNGYWVCFVILNLLLIHVPILVALVSGDIIAGEANAGTLRLLLTKPVSRTKLMIVKFTACVIYTLILLIWMAFLALLVSILLFGTNDLVVAKEFELVQIEKADILWRYFAAFGFAAVALVVVAALSFFLSSISGNSIGPIVATVSIIIVLTILSEMRIPIYDNTVKPYIFTTHMLGWKGFFYISSNTDGQTIPGSISNLPAILKSLFILIAYIIIFTGSAIFIFSRKDILS</sequence>
<keyword evidence="1" id="KW-1133">Transmembrane helix</keyword>
<feature type="transmembrane region" description="Helical" evidence="1">
    <location>
        <begin position="198"/>
        <end position="216"/>
    </location>
</feature>
<dbReference type="Proteomes" id="UP000326903">
    <property type="component" value="Unassembled WGS sequence"/>
</dbReference>
<gene>
    <name evidence="2" type="ORF">FW778_11060</name>
</gene>
<dbReference type="GO" id="GO:0140359">
    <property type="term" value="F:ABC-type transporter activity"/>
    <property type="evidence" value="ECO:0007669"/>
    <property type="project" value="InterPro"/>
</dbReference>
<evidence type="ECO:0000256" key="1">
    <source>
        <dbReference type="SAM" id="Phobius"/>
    </source>
</evidence>
<feature type="transmembrane region" description="Helical" evidence="1">
    <location>
        <begin position="20"/>
        <end position="38"/>
    </location>
</feature>
<keyword evidence="1" id="KW-0812">Transmembrane</keyword>
<dbReference type="EMBL" id="VYQF01000002">
    <property type="protein sequence ID" value="KAA9039361.1"/>
    <property type="molecule type" value="Genomic_DNA"/>
</dbReference>
<feature type="transmembrane region" description="Helical" evidence="1">
    <location>
        <begin position="65"/>
        <end position="93"/>
    </location>
</feature>
<proteinExistence type="predicted"/>
<reference evidence="2 3" key="1">
    <citation type="submission" date="2019-09" db="EMBL/GenBank/DDBJ databases">
        <title>Draft genome sequence of Ginsengibacter sp. BR5-29.</title>
        <authorList>
            <person name="Im W.-T."/>
        </authorList>
    </citation>
    <scope>NUCLEOTIDE SEQUENCE [LARGE SCALE GENOMIC DNA]</scope>
    <source>
        <strain evidence="2 3">BR5-29</strain>
    </source>
</reference>
<feature type="transmembrane region" description="Helical" evidence="1">
    <location>
        <begin position="114"/>
        <end position="147"/>
    </location>
</feature>
<dbReference type="AlphaFoldDB" id="A0A5J5IGV8"/>
<keyword evidence="1" id="KW-0472">Membrane</keyword>
<organism evidence="2 3">
    <name type="scientific">Ginsengibacter hankyongi</name>
    <dbReference type="NCBI Taxonomy" id="2607284"/>
    <lineage>
        <taxon>Bacteria</taxon>
        <taxon>Pseudomonadati</taxon>
        <taxon>Bacteroidota</taxon>
        <taxon>Chitinophagia</taxon>
        <taxon>Chitinophagales</taxon>
        <taxon>Chitinophagaceae</taxon>
        <taxon>Ginsengibacter</taxon>
    </lineage>
</organism>
<dbReference type="PANTHER" id="PTHR37305:SF1">
    <property type="entry name" value="MEMBRANE PROTEIN"/>
    <property type="match status" value="1"/>
</dbReference>
<dbReference type="GO" id="GO:0005886">
    <property type="term" value="C:plasma membrane"/>
    <property type="evidence" value="ECO:0007669"/>
    <property type="project" value="UniProtKB-SubCell"/>
</dbReference>